<organism evidence="4 5">
    <name type="scientific">Cytospora leucostoma</name>
    <dbReference type="NCBI Taxonomy" id="1230097"/>
    <lineage>
        <taxon>Eukaryota</taxon>
        <taxon>Fungi</taxon>
        <taxon>Dikarya</taxon>
        <taxon>Ascomycota</taxon>
        <taxon>Pezizomycotina</taxon>
        <taxon>Sordariomycetes</taxon>
        <taxon>Sordariomycetidae</taxon>
        <taxon>Diaporthales</taxon>
        <taxon>Cytosporaceae</taxon>
        <taxon>Cytospora</taxon>
    </lineage>
</organism>
<dbReference type="GO" id="GO:0005737">
    <property type="term" value="C:cytoplasm"/>
    <property type="evidence" value="ECO:0007669"/>
    <property type="project" value="TreeGrafter"/>
</dbReference>
<dbReference type="InterPro" id="IPR013883">
    <property type="entry name" value="TF_Iwr1_dom"/>
</dbReference>
<comment type="similarity">
    <text evidence="1">Belongs to the IWR1/SLC7A6OS family.</text>
</comment>
<feature type="domain" description="Transcription factor Iwr1" evidence="3">
    <location>
        <begin position="337"/>
        <end position="407"/>
    </location>
</feature>
<evidence type="ECO:0000256" key="1">
    <source>
        <dbReference type="ARBA" id="ARBA00010218"/>
    </source>
</evidence>
<feature type="compositionally biased region" description="Basic and acidic residues" evidence="2">
    <location>
        <begin position="58"/>
        <end position="70"/>
    </location>
</feature>
<reference evidence="4 5" key="1">
    <citation type="submission" date="2015-09" db="EMBL/GenBank/DDBJ databases">
        <title>Host preference determinants of Valsa canker pathogens revealed by comparative genomics.</title>
        <authorList>
            <person name="Yin Z."/>
            <person name="Huang L."/>
        </authorList>
    </citation>
    <scope>NUCLEOTIDE SEQUENCE [LARGE SCALE GENOMIC DNA]</scope>
    <source>
        <strain evidence="4 5">SXYLt</strain>
    </source>
</reference>
<accession>A0A423WMN6</accession>
<feature type="compositionally biased region" description="Basic and acidic residues" evidence="2">
    <location>
        <begin position="81"/>
        <end position="90"/>
    </location>
</feature>
<feature type="compositionally biased region" description="Basic and acidic residues" evidence="2">
    <location>
        <begin position="233"/>
        <end position="244"/>
    </location>
</feature>
<feature type="compositionally biased region" description="Acidic residues" evidence="2">
    <location>
        <begin position="403"/>
        <end position="412"/>
    </location>
</feature>
<feature type="compositionally biased region" description="Acidic residues" evidence="2">
    <location>
        <begin position="372"/>
        <end position="395"/>
    </location>
</feature>
<comment type="caution">
    <text evidence="4">The sequence shown here is derived from an EMBL/GenBank/DDBJ whole genome shotgun (WGS) entry which is preliminary data.</text>
</comment>
<feature type="compositionally biased region" description="Low complexity" evidence="2">
    <location>
        <begin position="453"/>
        <end position="468"/>
    </location>
</feature>
<name>A0A423WMN6_9PEZI</name>
<protein>
    <recommendedName>
        <fullName evidence="3">Transcription factor Iwr1 domain-containing protein</fullName>
    </recommendedName>
</protein>
<dbReference type="PANTHER" id="PTHR28063:SF1">
    <property type="entry name" value="RNA POLYMERASE II NUCLEAR LOCALIZATION PROTEIN IWR1"/>
    <property type="match status" value="1"/>
</dbReference>
<evidence type="ECO:0000313" key="4">
    <source>
        <dbReference type="EMBL" id="ROW04661.1"/>
    </source>
</evidence>
<feature type="region of interest" description="Disordered" evidence="2">
    <location>
        <begin position="278"/>
        <end position="325"/>
    </location>
</feature>
<evidence type="ECO:0000259" key="3">
    <source>
        <dbReference type="Pfam" id="PF08574"/>
    </source>
</evidence>
<dbReference type="GO" id="GO:0006606">
    <property type="term" value="P:protein import into nucleus"/>
    <property type="evidence" value="ECO:0007669"/>
    <property type="project" value="InterPro"/>
</dbReference>
<feature type="compositionally biased region" description="Low complexity" evidence="2">
    <location>
        <begin position="118"/>
        <end position="134"/>
    </location>
</feature>
<dbReference type="PANTHER" id="PTHR28063">
    <property type="entry name" value="RNA POLYMERASE II NUCLEAR LOCALIZATION PROTEIN IWR1"/>
    <property type="match status" value="1"/>
</dbReference>
<feature type="compositionally biased region" description="Acidic residues" evidence="2">
    <location>
        <begin position="428"/>
        <end position="446"/>
    </location>
</feature>
<feature type="compositionally biased region" description="Low complexity" evidence="2">
    <location>
        <begin position="313"/>
        <end position="325"/>
    </location>
</feature>
<dbReference type="OrthoDB" id="6255506at2759"/>
<feature type="compositionally biased region" description="Polar residues" evidence="2">
    <location>
        <begin position="283"/>
        <end position="296"/>
    </location>
</feature>
<dbReference type="Pfam" id="PF08574">
    <property type="entry name" value="Iwr1"/>
    <property type="match status" value="1"/>
</dbReference>
<feature type="region of interest" description="Disordered" evidence="2">
    <location>
        <begin position="195"/>
        <end position="244"/>
    </location>
</feature>
<sequence>MSLPPEFIQVKRLKNKRKASDDNDEGVVDYLRVDGDRKRQRSEAFIYRRRVQEVVDAKRSAIREPQRQTPRDSFPVIHATKPGDENRPDDQVQTPQKPKLDATVQAPPDPQHEAINDPAAPTEKPTAPKPALTTEPRRFHLSRVSFAPSPLFNPSSATGKRARFNTPTTVFVERGHKRTKTEDVAMTDADTAPVTVTEDITEGADASGLRKKQKLPGSDRKAPSNASGKCIPVKKDVPESMKTKQSEEMDELARDMNEFVLQQIGANLAMMEERDRKEATVVTRKNPSVTSPQTSKFKPRAPAKRYAERHPEVAATPEKAAPAAPADIMDYESHSEDEYVVETYVRVPATTLDKSVNPEKIGLLVFDNEPDVDYFYGEEGDSDDEWPEDDEDSNAEDYYTADYPDDEVDSEDEFNRHAYDYRNGNASDLEEYDERDDGYVVDDGDGDNERPIPFSARFGARPPAAFRG</sequence>
<evidence type="ECO:0000313" key="5">
    <source>
        <dbReference type="Proteomes" id="UP000285146"/>
    </source>
</evidence>
<dbReference type="Proteomes" id="UP000285146">
    <property type="component" value="Unassembled WGS sequence"/>
</dbReference>
<feature type="region of interest" description="Disordered" evidence="2">
    <location>
        <begin position="372"/>
        <end position="468"/>
    </location>
</feature>
<dbReference type="EMBL" id="LKEB01000047">
    <property type="protein sequence ID" value="ROW04661.1"/>
    <property type="molecule type" value="Genomic_DNA"/>
</dbReference>
<proteinExistence type="inferred from homology"/>
<dbReference type="InterPro" id="IPR040150">
    <property type="entry name" value="Iwr1"/>
</dbReference>
<dbReference type="AlphaFoldDB" id="A0A423WMN6"/>
<gene>
    <name evidence="4" type="ORF">VPNG_07468</name>
</gene>
<evidence type="ECO:0000256" key="2">
    <source>
        <dbReference type="SAM" id="MobiDB-lite"/>
    </source>
</evidence>
<feature type="region of interest" description="Disordered" evidence="2">
    <location>
        <begin position="58"/>
        <end position="162"/>
    </location>
</feature>
<keyword evidence="5" id="KW-1185">Reference proteome</keyword>
<dbReference type="InParanoid" id="A0A423WMN6"/>